<reference evidence="1 2" key="1">
    <citation type="journal article" date="2023" name="Sci. Data">
        <title>Genome assembly of the Korean intertidal mud-creeper Batillaria attramentaria.</title>
        <authorList>
            <person name="Patra A.K."/>
            <person name="Ho P.T."/>
            <person name="Jun S."/>
            <person name="Lee S.J."/>
            <person name="Kim Y."/>
            <person name="Won Y.J."/>
        </authorList>
    </citation>
    <scope>NUCLEOTIDE SEQUENCE [LARGE SCALE GENOMIC DNA]</scope>
    <source>
        <strain evidence="1">Wonlab-2016</strain>
    </source>
</reference>
<accession>A0ABD0J1H3</accession>
<gene>
    <name evidence="1" type="ORF">BaRGS_00040216</name>
</gene>
<evidence type="ECO:0000313" key="2">
    <source>
        <dbReference type="Proteomes" id="UP001519460"/>
    </source>
</evidence>
<keyword evidence="2" id="KW-1185">Reference proteome</keyword>
<dbReference type="Proteomes" id="UP001519460">
    <property type="component" value="Unassembled WGS sequence"/>
</dbReference>
<evidence type="ECO:0000313" key="1">
    <source>
        <dbReference type="EMBL" id="KAK7447126.1"/>
    </source>
</evidence>
<name>A0ABD0J1H3_9CAEN</name>
<proteinExistence type="predicted"/>
<dbReference type="EMBL" id="JACVVK020000774">
    <property type="protein sequence ID" value="KAK7447126.1"/>
    <property type="molecule type" value="Genomic_DNA"/>
</dbReference>
<protein>
    <submittedName>
        <fullName evidence="1">Uncharacterized protein</fullName>
    </submittedName>
</protein>
<organism evidence="1 2">
    <name type="scientific">Batillaria attramentaria</name>
    <dbReference type="NCBI Taxonomy" id="370345"/>
    <lineage>
        <taxon>Eukaryota</taxon>
        <taxon>Metazoa</taxon>
        <taxon>Spiralia</taxon>
        <taxon>Lophotrochozoa</taxon>
        <taxon>Mollusca</taxon>
        <taxon>Gastropoda</taxon>
        <taxon>Caenogastropoda</taxon>
        <taxon>Sorbeoconcha</taxon>
        <taxon>Cerithioidea</taxon>
        <taxon>Batillariidae</taxon>
        <taxon>Batillaria</taxon>
    </lineage>
</organism>
<comment type="caution">
    <text evidence="1">The sequence shown here is derived from an EMBL/GenBank/DDBJ whole genome shotgun (WGS) entry which is preliminary data.</text>
</comment>
<sequence length="80" mass="8895">MTSLLKHQRLPQQKERDPVTRVLWKGRELCGNTGKGRGLYGNISSSQKFTSSVIIVPIVHGTDFHTASAPDCAPEFERSQ</sequence>
<dbReference type="AlphaFoldDB" id="A0ABD0J1H3"/>